<keyword evidence="1" id="KW-0732">Signal</keyword>
<dbReference type="PANTHER" id="PTHR35037">
    <property type="entry name" value="C-TERMINAL REGION OF AIDA-LIKE PROTEIN"/>
    <property type="match status" value="1"/>
</dbReference>
<dbReference type="AlphaFoldDB" id="A0AAE9I639"/>
<dbReference type="SMART" id="SM00869">
    <property type="entry name" value="Autotransporter"/>
    <property type="match status" value="1"/>
</dbReference>
<dbReference type="EMBL" id="CP097331">
    <property type="protein sequence ID" value="URF07989.1"/>
    <property type="molecule type" value="Genomic_DNA"/>
</dbReference>
<organism evidence="4 6">
    <name type="scientific">Cupriavidus campinensis</name>
    <dbReference type="NCBI Taxonomy" id="151783"/>
    <lineage>
        <taxon>Bacteria</taxon>
        <taxon>Pseudomonadati</taxon>
        <taxon>Pseudomonadota</taxon>
        <taxon>Betaproteobacteria</taxon>
        <taxon>Burkholderiales</taxon>
        <taxon>Burkholderiaceae</taxon>
        <taxon>Cupriavidus</taxon>
    </lineage>
</organism>
<dbReference type="InterPro" id="IPR011050">
    <property type="entry name" value="Pectin_lyase_fold/virulence"/>
</dbReference>
<evidence type="ECO:0000313" key="3">
    <source>
        <dbReference type="EMBL" id="TSP09890.1"/>
    </source>
</evidence>
<dbReference type="KEGG" id="ccam:M5D45_22810"/>
<dbReference type="EMBL" id="VCIZ01000020">
    <property type="protein sequence ID" value="TSP09890.1"/>
    <property type="molecule type" value="Genomic_DNA"/>
</dbReference>
<feature type="chain" id="PRO_5042103676" evidence="1">
    <location>
        <begin position="37"/>
        <end position="985"/>
    </location>
</feature>
<evidence type="ECO:0000259" key="2">
    <source>
        <dbReference type="PROSITE" id="PS51208"/>
    </source>
</evidence>
<reference evidence="3 5" key="1">
    <citation type="submission" date="2019-05" db="EMBL/GenBank/DDBJ databases">
        <title>Whole genome sequence analysis of Cupriavidus campinensis S14E4C strain.</title>
        <authorList>
            <person name="Abbaszade G."/>
            <person name="Szabo A."/>
            <person name="Toumi M."/>
            <person name="Toth E."/>
        </authorList>
    </citation>
    <scope>NUCLEOTIDE SEQUENCE [LARGE SCALE GENOMIC DNA]</scope>
    <source>
        <strain evidence="3 5">S14E4C</strain>
    </source>
</reference>
<dbReference type="InterPro" id="IPR012332">
    <property type="entry name" value="Autotransporter_pectin_lyase_C"/>
</dbReference>
<evidence type="ECO:0000313" key="5">
    <source>
        <dbReference type="Proteomes" id="UP000318943"/>
    </source>
</evidence>
<reference evidence="4" key="2">
    <citation type="journal article" date="2022" name="Microbiol. Resour. Announc.">
        <title>Genome Sequence of Cupriavidus campinensis Strain G5, a Member of a Bacterial Consortium Capable of Polyethylene Degradation.</title>
        <authorList>
            <person name="Schneider B."/>
            <person name="Pfeiffer F."/>
            <person name="Dyall-Smith M."/>
            <person name="Kunte H.J."/>
        </authorList>
    </citation>
    <scope>NUCLEOTIDE SEQUENCE</scope>
    <source>
        <strain evidence="4">G5</strain>
    </source>
</reference>
<dbReference type="Pfam" id="PF03797">
    <property type="entry name" value="Autotransporter"/>
    <property type="match status" value="1"/>
</dbReference>
<evidence type="ECO:0000256" key="1">
    <source>
        <dbReference type="SAM" id="SignalP"/>
    </source>
</evidence>
<evidence type="ECO:0000313" key="6">
    <source>
        <dbReference type="Proteomes" id="UP001056132"/>
    </source>
</evidence>
<dbReference type="InterPro" id="IPR036709">
    <property type="entry name" value="Autotransporte_beta_dom_sf"/>
</dbReference>
<proteinExistence type="predicted"/>
<dbReference type="InterPro" id="IPR043990">
    <property type="entry name" value="AC_1"/>
</dbReference>
<dbReference type="RefSeq" id="WP_144202302.1">
    <property type="nucleotide sequence ID" value="NZ_CAJPVH010000001.1"/>
</dbReference>
<dbReference type="PROSITE" id="PS51208">
    <property type="entry name" value="AUTOTRANSPORTER"/>
    <property type="match status" value="1"/>
</dbReference>
<keyword evidence="5" id="KW-1185">Reference proteome</keyword>
<dbReference type="SUPFAM" id="SSF103515">
    <property type="entry name" value="Autotransporter"/>
    <property type="match status" value="1"/>
</dbReference>
<gene>
    <name evidence="3" type="ORF">FGG12_25525</name>
    <name evidence="4" type="ORF">M5D45_22810</name>
</gene>
<dbReference type="CDD" id="cd01344">
    <property type="entry name" value="PL2_Passenger_AT"/>
    <property type="match status" value="1"/>
</dbReference>
<dbReference type="PANTHER" id="PTHR35037:SF3">
    <property type="entry name" value="C-TERMINAL REGION OF AIDA-LIKE PROTEIN"/>
    <property type="match status" value="1"/>
</dbReference>
<reference evidence="4" key="3">
    <citation type="submission" date="2022-05" db="EMBL/GenBank/DDBJ databases">
        <authorList>
            <person name="Kunte H.-J."/>
        </authorList>
    </citation>
    <scope>NUCLEOTIDE SEQUENCE</scope>
    <source>
        <strain evidence="4">G5</strain>
    </source>
</reference>
<dbReference type="InterPro" id="IPR005546">
    <property type="entry name" value="Autotransporte_beta"/>
</dbReference>
<dbReference type="Proteomes" id="UP000318943">
    <property type="component" value="Unassembled WGS sequence"/>
</dbReference>
<dbReference type="InterPro" id="IPR006315">
    <property type="entry name" value="OM_autotransptr_brl_dom"/>
</dbReference>
<dbReference type="Pfam" id="PF18883">
    <property type="entry name" value="AC_1"/>
    <property type="match status" value="1"/>
</dbReference>
<dbReference type="Proteomes" id="UP001056132">
    <property type="component" value="Chromosome 2"/>
</dbReference>
<dbReference type="InterPro" id="IPR051551">
    <property type="entry name" value="Autotransporter_adhesion"/>
</dbReference>
<dbReference type="NCBIfam" id="TIGR01414">
    <property type="entry name" value="autotrans_barl"/>
    <property type="match status" value="1"/>
</dbReference>
<dbReference type="Gene3D" id="2.40.128.130">
    <property type="entry name" value="Autotransporter beta-domain"/>
    <property type="match status" value="1"/>
</dbReference>
<dbReference type="Gene3D" id="2.160.20.20">
    <property type="match status" value="2"/>
</dbReference>
<dbReference type="SUPFAM" id="SSF51126">
    <property type="entry name" value="Pectin lyase-like"/>
    <property type="match status" value="1"/>
</dbReference>
<sequence>MQSSYSVRAREQRRAITTRLSVIATACLAFSQPTLATQILAPGVEVQIDDGRAIETGTTPGTAGIAVLATEGGRVRILDSGGAISVTTEGGGAHGLAAMSGSTIDMRGGGIDTDNAMALYAINANSRIGLDNVQVFSGSGYVGVWAGDGATIGIDGGTVTADRGNALMAFENGARIDARDTTINASGDNAAGVEANLNGIVTVSRGVVNTSGRNGHGLYAIGGGGDTLVDATGTRIRTRGERGHGAHAVSGAVRVRDTEIVTSGYAAAGVWADGINDPSGYVSSAELHGGTIQTTGEAGYGMGALSGATVVAHDVALTTAGEGAAGVFAMHGGSVTLDGGTVTTEGAEAQGLMAFGGRTGTTLRATARADGVTVTTRGARAQGAVVGGAADLDLNASTITTHGVNAAALHAEAYDAGTSTAMIVDSQLAANQAAGIHVVGSALDATLRRSSLLGSTNGVEVLNADDGTRGTLSLALESSTLDGAARVDAGSTFNLSVDAQSAWNIKGDAMVTSLANGGTVNLATRAGATPGQTLTVTRDYVGTGGTVRLATQMGGDASATDKIVLDGARASGDTSLLIRHAGGEGAQTVQGIRLVETRNGGATDAAAFRLNPGSDGYRQGVGSIAAGAYDYQLVRGGEGGKAEDWYLVAQARTDGQPDDVTPLPALRPEVGAYLNNKLAASTLLFHTLRDREGERAAAGTSDADGPGRNAWLRTVGSTASRNGALGLTGSDTRYLVHIGGDVLRLPVDKGSIHVGVMGAYGGSRNASRNGPLAAHGKVDGVSAGVYGTWYGDRHTETGPYVDVWAMYGAYDNEVNGAGLPSERYRSSNLVTSIEAGHAFPLHRSADVRTYLEPQLQILYANYWADRHVEQGGTAVSQLSESSLTTRLGLRLHGDVSHPETAGSPIGVMRMKPFAEINWWHGPASQTAQFDSFVVREDLPANRLEGRIGMQGDVTRRLTVWGSVGFEAGAHDYTAGKAQLGMRYRW</sequence>
<name>A0AAE9I639_9BURK</name>
<protein>
    <submittedName>
        <fullName evidence="4">Autotransporter outer membrane beta-barrel domain-containing protein</fullName>
    </submittedName>
</protein>
<accession>A0AAE9I639</accession>
<feature type="signal peptide" evidence="1">
    <location>
        <begin position="1"/>
        <end position="36"/>
    </location>
</feature>
<evidence type="ECO:0000313" key="4">
    <source>
        <dbReference type="EMBL" id="URF07989.1"/>
    </source>
</evidence>
<feature type="domain" description="Autotransporter" evidence="2">
    <location>
        <begin position="703"/>
        <end position="985"/>
    </location>
</feature>
<dbReference type="GO" id="GO:0019867">
    <property type="term" value="C:outer membrane"/>
    <property type="evidence" value="ECO:0007669"/>
    <property type="project" value="InterPro"/>
</dbReference>